<reference evidence="1 2" key="1">
    <citation type="submission" date="2020-01" db="EMBL/GenBank/DDBJ databases">
        <title>Rhizobium genotypes associated with high levels of biological nitrogen fixation by grain legumes in a temperate-maritime cropping system.</title>
        <authorList>
            <person name="Maluk M."/>
            <person name="Francesc Ferrando Molina F."/>
            <person name="Lopez Del Egido L."/>
            <person name="Lafos M."/>
            <person name="Langarica-Fuentes A."/>
            <person name="Gebre Yohannes G."/>
            <person name="Young M.W."/>
            <person name="Martin P."/>
            <person name="Gantlett R."/>
            <person name="Kenicer G."/>
            <person name="Hawes C."/>
            <person name="Begg G.S."/>
            <person name="Quilliam R.S."/>
            <person name="Squire G.R."/>
            <person name="Poole P.S."/>
            <person name="Young P.W."/>
            <person name="Iannetta P.M."/>
            <person name="James E.K."/>
        </authorList>
    </citation>
    <scope>NUCLEOTIDE SEQUENCE [LARGE SCALE GENOMIC DNA]</scope>
    <source>
        <strain evidence="1 2">JHI944</strain>
    </source>
</reference>
<accession>A0A6P0D8V2</accession>
<dbReference type="Proteomes" id="UP000471409">
    <property type="component" value="Unassembled WGS sequence"/>
</dbReference>
<protein>
    <submittedName>
        <fullName evidence="1">Uncharacterized protein</fullName>
    </submittedName>
</protein>
<organism evidence="1 2">
    <name type="scientific">Rhizobium leguminosarum</name>
    <dbReference type="NCBI Taxonomy" id="384"/>
    <lineage>
        <taxon>Bacteria</taxon>
        <taxon>Pseudomonadati</taxon>
        <taxon>Pseudomonadota</taxon>
        <taxon>Alphaproteobacteria</taxon>
        <taxon>Hyphomicrobiales</taxon>
        <taxon>Rhizobiaceae</taxon>
        <taxon>Rhizobium/Agrobacterium group</taxon>
        <taxon>Rhizobium</taxon>
    </lineage>
</organism>
<proteinExistence type="predicted"/>
<dbReference type="RefSeq" id="WP_131591087.1">
    <property type="nucleotide sequence ID" value="NZ_JAAXDU010000013.1"/>
</dbReference>
<gene>
    <name evidence="1" type="ORF">GUK36_03785</name>
</gene>
<name>A0A6P0D8V2_RHILE</name>
<dbReference type="EMBL" id="WXXP01000002">
    <property type="protein sequence ID" value="NEK48545.1"/>
    <property type="molecule type" value="Genomic_DNA"/>
</dbReference>
<comment type="caution">
    <text evidence="1">The sequence shown here is derived from an EMBL/GenBank/DDBJ whole genome shotgun (WGS) entry which is preliminary data.</text>
</comment>
<evidence type="ECO:0000313" key="1">
    <source>
        <dbReference type="EMBL" id="NEK48545.1"/>
    </source>
</evidence>
<dbReference type="AlphaFoldDB" id="A0A6P0D8V2"/>
<sequence length="426" mass="47369">MPIFEPTDPEALDYVAYMLDPDAKGKRVSLPRGSIFERMPAGDMFQLAVRIALTCQRADKPASGLPIEPEFIELAGRAILNWPAGFLELVENTPAKNNDKPVGWFKQKPLRQLLFEPTLSSEIRREIKKLVEANRRLEVLARPSVPGAPSASQHTCQGLQRPRSALFKLLRSEASDPPTASSLETIVRVLRDIKEVRRFSRTTALTVPDVWRLFSSGLAPELDPVLGKYGWKPPTVLDGTLRENLDRVVRRGMGVGTLDIVSARFALDPRMKSSWVSIVRAVVNGRLTVWRDNSGTGLVGSLVLNDFEGLRTVLNQMDDGPDDADVEVTQEELSMFMRKSRPYATHFVQSGVMTGPTNIRSFANFRSDWAFGFELEALSVIARLPGVSKKLRSSSVERIDCGPAKLWSRRQSLELLGLAAVPEKAH</sequence>
<evidence type="ECO:0000313" key="2">
    <source>
        <dbReference type="Proteomes" id="UP000471409"/>
    </source>
</evidence>